<sequence length="53" mass="6236">MRAHAREKIKGIFMGPQDLLARFWRFMQRLGHERLMWGRRVGDQGLESAQGLP</sequence>
<protein>
    <submittedName>
        <fullName evidence="1">Uncharacterized protein</fullName>
    </submittedName>
</protein>
<evidence type="ECO:0000313" key="1">
    <source>
        <dbReference type="EMBL" id="MER9406806.1"/>
    </source>
</evidence>
<name>A0ABV1Z4Q8_9HYPH</name>
<comment type="caution">
    <text evidence="1">The sequence shown here is derived from an EMBL/GenBank/DDBJ whole genome shotgun (WGS) entry which is preliminary data.</text>
</comment>
<accession>A0ABV1Z4Q8</accession>
<dbReference type="Proteomes" id="UP001433071">
    <property type="component" value="Unassembled WGS sequence"/>
</dbReference>
<keyword evidence="2" id="KW-1185">Reference proteome</keyword>
<proteinExistence type="predicted"/>
<dbReference type="EMBL" id="JAMYQB010000020">
    <property type="protein sequence ID" value="MER9406806.1"/>
    <property type="molecule type" value="Genomic_DNA"/>
</dbReference>
<gene>
    <name evidence="1" type="ORF">NKI36_22490</name>
</gene>
<dbReference type="RefSeq" id="WP_352560201.1">
    <property type="nucleotide sequence ID" value="NZ_JAMYQB010000020.1"/>
</dbReference>
<reference evidence="1 2" key="1">
    <citation type="journal article" date="2024" name="Proc. Natl. Acad. Sci. U.S.A.">
        <title>The evolutionary genomics of adaptation to stress in wild rhizobium bacteria.</title>
        <authorList>
            <person name="Kehlet-Delgado H."/>
            <person name="Montoya A.P."/>
            <person name="Jensen K.T."/>
            <person name="Wendlandt C.E."/>
            <person name="Dexheimer C."/>
            <person name="Roberts M."/>
            <person name="Torres Martinez L."/>
            <person name="Friesen M.L."/>
            <person name="Griffitts J.S."/>
            <person name="Porter S.S."/>
        </authorList>
    </citation>
    <scope>NUCLEOTIDE SEQUENCE [LARGE SCALE GENOMIC DNA]</scope>
    <source>
        <strain evidence="1 2">M0641</strain>
    </source>
</reference>
<evidence type="ECO:0000313" key="2">
    <source>
        <dbReference type="Proteomes" id="UP001433071"/>
    </source>
</evidence>
<organism evidence="1 2">
    <name type="scientific">Mesorhizobium caraganae</name>
    <dbReference type="NCBI Taxonomy" id="483206"/>
    <lineage>
        <taxon>Bacteria</taxon>
        <taxon>Pseudomonadati</taxon>
        <taxon>Pseudomonadota</taxon>
        <taxon>Alphaproteobacteria</taxon>
        <taxon>Hyphomicrobiales</taxon>
        <taxon>Phyllobacteriaceae</taxon>
        <taxon>Mesorhizobium</taxon>
    </lineage>
</organism>